<gene>
    <name evidence="9" type="primary">exbD_1</name>
    <name evidence="9" type="ORF">Talka_01162</name>
</gene>
<comment type="subcellular location">
    <subcellularLocation>
        <location evidence="1">Cell membrane</location>
        <topology evidence="1">Single-pass membrane protein</topology>
    </subcellularLocation>
    <subcellularLocation>
        <location evidence="7">Cell membrane</location>
        <topology evidence="7">Single-pass type II membrane protein</topology>
    </subcellularLocation>
</comment>
<dbReference type="Proteomes" id="UP000315736">
    <property type="component" value="Unassembled WGS sequence"/>
</dbReference>
<comment type="caution">
    <text evidence="9">The sequence shown here is derived from an EMBL/GenBank/DDBJ whole genome shotgun (WGS) entry which is preliminary data.</text>
</comment>
<evidence type="ECO:0000256" key="6">
    <source>
        <dbReference type="ARBA" id="ARBA00023136"/>
    </source>
</evidence>
<comment type="similarity">
    <text evidence="2 7">Belongs to the ExbD/TolR family.</text>
</comment>
<name>A0A554W8B2_9BURK</name>
<accession>A0A554W8B2</accession>
<keyword evidence="7" id="KW-0653">Protein transport</keyword>
<dbReference type="GO" id="GO:0015031">
    <property type="term" value="P:protein transport"/>
    <property type="evidence" value="ECO:0007669"/>
    <property type="project" value="UniProtKB-KW"/>
</dbReference>
<dbReference type="AlphaFoldDB" id="A0A554W8B2"/>
<evidence type="ECO:0000256" key="2">
    <source>
        <dbReference type="ARBA" id="ARBA00005811"/>
    </source>
</evidence>
<dbReference type="PANTHER" id="PTHR30558">
    <property type="entry name" value="EXBD MEMBRANE COMPONENT OF PMF-DRIVEN MACROMOLECULE IMPORT SYSTEM"/>
    <property type="match status" value="1"/>
</dbReference>
<dbReference type="EMBL" id="VJNB01000005">
    <property type="protein sequence ID" value="TSE19816.1"/>
    <property type="molecule type" value="Genomic_DNA"/>
</dbReference>
<reference evidence="9 10" key="1">
    <citation type="submission" date="2019-07" db="EMBL/GenBank/DDBJ databases">
        <title>Tepidimonas alkaliphilus YIM 72238 draft genome.</title>
        <authorList>
            <person name="Da Costa M.S."/>
            <person name="Froufe H.J.C."/>
            <person name="Egas C."/>
            <person name="Albuquerque L."/>
        </authorList>
    </citation>
    <scope>NUCLEOTIDE SEQUENCE [LARGE SCALE GENOMIC DNA]</scope>
    <source>
        <strain evidence="9 10">YIM 72238</strain>
    </source>
</reference>
<keyword evidence="5 8" id="KW-1133">Transmembrane helix</keyword>
<keyword evidence="7" id="KW-0813">Transport</keyword>
<dbReference type="PANTHER" id="PTHR30558:SF7">
    <property type="entry name" value="TOL-PAL SYSTEM PROTEIN TOLR"/>
    <property type="match status" value="1"/>
</dbReference>
<proteinExistence type="inferred from homology"/>
<evidence type="ECO:0000256" key="8">
    <source>
        <dbReference type="SAM" id="Phobius"/>
    </source>
</evidence>
<evidence type="ECO:0000256" key="5">
    <source>
        <dbReference type="ARBA" id="ARBA00022989"/>
    </source>
</evidence>
<dbReference type="RefSeq" id="WP_143890195.1">
    <property type="nucleotide sequence ID" value="NZ_VJNB01000005.1"/>
</dbReference>
<sequence length="137" mass="15193">MAMQVSDHDQDEPMSEINMIPLIDVMLVLLIVFMITIPVMQHAVQVKLPQANAEPLQPPPQAVRLTVLADGGYRWNDETLQEAQLELRLQQIGALDPQPPLHLLADRDVRYERVAKVLAAAQQAGVQGVGFVTEPAR</sequence>
<dbReference type="GO" id="GO:0022857">
    <property type="term" value="F:transmembrane transporter activity"/>
    <property type="evidence" value="ECO:0007669"/>
    <property type="project" value="InterPro"/>
</dbReference>
<dbReference type="GO" id="GO:0005886">
    <property type="term" value="C:plasma membrane"/>
    <property type="evidence" value="ECO:0007669"/>
    <property type="project" value="UniProtKB-SubCell"/>
</dbReference>
<keyword evidence="10" id="KW-1185">Reference proteome</keyword>
<dbReference type="OrthoDB" id="9798629at2"/>
<dbReference type="InterPro" id="IPR003400">
    <property type="entry name" value="ExbD"/>
</dbReference>
<evidence type="ECO:0000256" key="1">
    <source>
        <dbReference type="ARBA" id="ARBA00004162"/>
    </source>
</evidence>
<protein>
    <submittedName>
        <fullName evidence="9">Biopolymer transport protein ExbD</fullName>
    </submittedName>
</protein>
<evidence type="ECO:0000313" key="10">
    <source>
        <dbReference type="Proteomes" id="UP000315736"/>
    </source>
</evidence>
<organism evidence="9 10">
    <name type="scientific">Tepidimonas alkaliphilus</name>
    <dbReference type="NCBI Taxonomy" id="2588942"/>
    <lineage>
        <taxon>Bacteria</taxon>
        <taxon>Pseudomonadati</taxon>
        <taxon>Pseudomonadota</taxon>
        <taxon>Betaproteobacteria</taxon>
        <taxon>Burkholderiales</taxon>
        <taxon>Tepidimonas</taxon>
    </lineage>
</organism>
<evidence type="ECO:0000256" key="7">
    <source>
        <dbReference type="RuleBase" id="RU003879"/>
    </source>
</evidence>
<feature type="transmembrane region" description="Helical" evidence="8">
    <location>
        <begin position="20"/>
        <end position="40"/>
    </location>
</feature>
<evidence type="ECO:0000256" key="3">
    <source>
        <dbReference type="ARBA" id="ARBA00022475"/>
    </source>
</evidence>
<evidence type="ECO:0000256" key="4">
    <source>
        <dbReference type="ARBA" id="ARBA00022692"/>
    </source>
</evidence>
<dbReference type="Gene3D" id="3.30.420.270">
    <property type="match status" value="1"/>
</dbReference>
<keyword evidence="3" id="KW-1003">Cell membrane</keyword>
<evidence type="ECO:0000313" key="9">
    <source>
        <dbReference type="EMBL" id="TSE19816.1"/>
    </source>
</evidence>
<dbReference type="Pfam" id="PF02472">
    <property type="entry name" value="ExbD"/>
    <property type="match status" value="1"/>
</dbReference>
<keyword evidence="6 8" id="KW-0472">Membrane</keyword>
<keyword evidence="4 7" id="KW-0812">Transmembrane</keyword>